<dbReference type="Pfam" id="PF19461">
    <property type="entry name" value="DUF5998"/>
    <property type="match status" value="1"/>
</dbReference>
<dbReference type="InterPro" id="IPR046040">
    <property type="entry name" value="DUF5998"/>
</dbReference>
<evidence type="ECO:0000313" key="1">
    <source>
        <dbReference type="EMBL" id="SDB84089.1"/>
    </source>
</evidence>
<proteinExistence type="predicted"/>
<gene>
    <name evidence="1" type="ORF">GA0111570_104244</name>
</gene>
<dbReference type="EMBL" id="FMYF01000004">
    <property type="protein sequence ID" value="SDB84089.1"/>
    <property type="molecule type" value="Genomic_DNA"/>
</dbReference>
<evidence type="ECO:0000313" key="2">
    <source>
        <dbReference type="Proteomes" id="UP000199086"/>
    </source>
</evidence>
<protein>
    <recommendedName>
        <fullName evidence="3">Phosphodiesterase</fullName>
    </recommendedName>
</protein>
<organism evidence="1 2">
    <name type="scientific">Raineyella antarctica</name>
    <dbReference type="NCBI Taxonomy" id="1577474"/>
    <lineage>
        <taxon>Bacteria</taxon>
        <taxon>Bacillati</taxon>
        <taxon>Actinomycetota</taxon>
        <taxon>Actinomycetes</taxon>
        <taxon>Propionibacteriales</taxon>
        <taxon>Propionibacteriaceae</taxon>
        <taxon>Raineyella</taxon>
    </lineage>
</organism>
<dbReference type="STRING" id="1577474.GA0111570_104244"/>
<keyword evidence="2" id="KW-1185">Reference proteome</keyword>
<dbReference type="RefSeq" id="WP_245703070.1">
    <property type="nucleotide sequence ID" value="NZ_FMYF01000004.1"/>
</dbReference>
<dbReference type="AlphaFoldDB" id="A0A1G6GQA3"/>
<reference evidence="1 2" key="1">
    <citation type="submission" date="2016-06" db="EMBL/GenBank/DDBJ databases">
        <authorList>
            <person name="Olsen C.W."/>
            <person name="Carey S."/>
            <person name="Hinshaw L."/>
            <person name="Karasin A.I."/>
        </authorList>
    </citation>
    <scope>NUCLEOTIDE SEQUENCE [LARGE SCALE GENOMIC DNA]</scope>
    <source>
        <strain evidence="1 2">LZ-22</strain>
    </source>
</reference>
<name>A0A1G6GQA3_9ACTN</name>
<accession>A0A1G6GQA3</accession>
<evidence type="ECO:0008006" key="3">
    <source>
        <dbReference type="Google" id="ProtNLM"/>
    </source>
</evidence>
<sequence length="195" mass="21001">MIRPEQKSDIDALRLAIESFGYFPALVFDSVMISLGGEEMVSYVVQHEPTITPDGIHRHVTVALLTPTRLIINHTDDADASPGVGAQAASTSEVVTLDHISSVSLSRIVSEPSTYQPDKVDLQEVLLTVAWGFASRIDLEPATCGDPNCEADHGLTGQLVGDDLVIRMSVDADGAESVGQLVRFGLAMQRTRDGW</sequence>
<dbReference type="Proteomes" id="UP000199086">
    <property type="component" value="Unassembled WGS sequence"/>
</dbReference>